<dbReference type="EMBL" id="JBEPMJ010000004">
    <property type="protein sequence ID" value="MET3749561.1"/>
    <property type="molecule type" value="Genomic_DNA"/>
</dbReference>
<name>A0ABV2LZK4_9FIRM</name>
<sequence length="119" mass="13730">MRKKFNYLGLLSLLSLVSLLGRITENTGLYGFLGFIYFIRYFWIIPDEFFRQNVQKSATFAFMAEMIAFVPFMFICAYIYDGSKAVATAFALCFAVVIIAFTLSLAFHEWREQRGALND</sequence>
<keyword evidence="1" id="KW-0812">Transmembrane</keyword>
<evidence type="ECO:0000256" key="1">
    <source>
        <dbReference type="SAM" id="Phobius"/>
    </source>
</evidence>
<accession>A0ABV2LZK4</accession>
<dbReference type="Proteomes" id="UP001549106">
    <property type="component" value="Unassembled WGS sequence"/>
</dbReference>
<proteinExistence type="predicted"/>
<feature type="transmembrane region" description="Helical" evidence="1">
    <location>
        <begin position="58"/>
        <end position="80"/>
    </location>
</feature>
<keyword evidence="3" id="KW-1185">Reference proteome</keyword>
<organism evidence="2 3">
    <name type="scientific">Blautia caecimuris</name>
    <dbReference type="NCBI Taxonomy" id="1796615"/>
    <lineage>
        <taxon>Bacteria</taxon>
        <taxon>Bacillati</taxon>
        <taxon>Bacillota</taxon>
        <taxon>Clostridia</taxon>
        <taxon>Lachnospirales</taxon>
        <taxon>Lachnospiraceae</taxon>
        <taxon>Blautia</taxon>
    </lineage>
</organism>
<dbReference type="RefSeq" id="WP_138270147.1">
    <property type="nucleotide sequence ID" value="NZ_BAABXN010000001.1"/>
</dbReference>
<reference evidence="2 3" key="1">
    <citation type="submission" date="2024-06" db="EMBL/GenBank/DDBJ databases">
        <title>Genomic Encyclopedia of Type Strains, Phase IV (KMG-IV): sequencing the most valuable type-strain genomes for metagenomic binning, comparative biology and taxonomic classification.</title>
        <authorList>
            <person name="Goeker M."/>
        </authorList>
    </citation>
    <scope>NUCLEOTIDE SEQUENCE [LARGE SCALE GENOMIC DNA]</scope>
    <source>
        <strain evidence="2 3">DSM 29492</strain>
    </source>
</reference>
<feature type="transmembrane region" description="Helical" evidence="1">
    <location>
        <begin position="29"/>
        <end position="46"/>
    </location>
</feature>
<evidence type="ECO:0000313" key="2">
    <source>
        <dbReference type="EMBL" id="MET3749561.1"/>
    </source>
</evidence>
<evidence type="ECO:0000313" key="3">
    <source>
        <dbReference type="Proteomes" id="UP001549106"/>
    </source>
</evidence>
<keyword evidence="1" id="KW-0472">Membrane</keyword>
<feature type="transmembrane region" description="Helical" evidence="1">
    <location>
        <begin position="86"/>
        <end position="107"/>
    </location>
</feature>
<protein>
    <submittedName>
        <fullName evidence="2">Membrane protein</fullName>
    </submittedName>
</protein>
<gene>
    <name evidence="2" type="ORF">ABID24_000795</name>
</gene>
<keyword evidence="1" id="KW-1133">Transmembrane helix</keyword>
<comment type="caution">
    <text evidence="2">The sequence shown here is derived from an EMBL/GenBank/DDBJ whole genome shotgun (WGS) entry which is preliminary data.</text>
</comment>